<dbReference type="EMBL" id="CP123751">
    <property type="protein sequence ID" value="WHQ79976.1"/>
    <property type="molecule type" value="Genomic_DNA"/>
</dbReference>
<reference evidence="1" key="1">
    <citation type="submission" date="2023-04" db="EMBL/GenBank/DDBJ databases">
        <title>Four porcine-derived lactic acid bacteria strains analyses and their evaluation as potential probiotics based on genomics.</title>
        <authorList>
            <person name="Niu D."/>
        </authorList>
    </citation>
    <scope>NUCLEOTIDE SEQUENCE</scope>
    <source>
        <strain evidence="1">ZSB1</strain>
    </source>
</reference>
<evidence type="ECO:0000313" key="1">
    <source>
        <dbReference type="EMBL" id="WHQ79976.1"/>
    </source>
</evidence>
<protein>
    <submittedName>
        <fullName evidence="1">Uncharacterized protein</fullName>
    </submittedName>
</protein>
<dbReference type="AlphaFoldDB" id="A0AAJ6FXV1"/>
<name>A0AAJ6FXV1_9LACO</name>
<evidence type="ECO:0000313" key="2">
    <source>
        <dbReference type="Proteomes" id="UP001238155"/>
    </source>
</evidence>
<gene>
    <name evidence="1" type="ORF">QFF56_08570</name>
</gene>
<dbReference type="Proteomes" id="UP001238155">
    <property type="component" value="Chromosome"/>
</dbReference>
<organism evidence="1 2">
    <name type="scientific">Ligilactobacillus animalis</name>
    <dbReference type="NCBI Taxonomy" id="1605"/>
    <lineage>
        <taxon>Bacteria</taxon>
        <taxon>Bacillati</taxon>
        <taxon>Bacillota</taxon>
        <taxon>Bacilli</taxon>
        <taxon>Lactobacillales</taxon>
        <taxon>Lactobacillaceae</taxon>
        <taxon>Ligilactobacillus</taxon>
    </lineage>
</organism>
<dbReference type="RefSeq" id="WP_283534638.1">
    <property type="nucleotide sequence ID" value="NZ_CP123751.1"/>
</dbReference>
<accession>A0AAJ6FXV1</accession>
<sequence length="109" mass="12236">MKMDKALRQKAYSLVKLLADSCQQTFVPTKYERELLEILADTLKILNNDGASYKASDYALLRLYNLFTRLIGFKAVTLAPEIKACFLNLETFIQGEALADLRGVGGPKF</sequence>
<proteinExistence type="predicted"/>